<keyword evidence="2" id="KW-0808">Transferase</keyword>
<evidence type="ECO:0000259" key="1">
    <source>
        <dbReference type="Pfam" id="PF08241"/>
    </source>
</evidence>
<dbReference type="CDD" id="cd02440">
    <property type="entry name" value="AdoMet_MTases"/>
    <property type="match status" value="1"/>
</dbReference>
<gene>
    <name evidence="2" type="ORF">DFR87_00330</name>
</gene>
<accession>A0A2U9IWN1</accession>
<evidence type="ECO:0000313" key="2">
    <source>
        <dbReference type="EMBL" id="AWS00459.1"/>
    </source>
</evidence>
<dbReference type="GO" id="GO:0032259">
    <property type="term" value="P:methylation"/>
    <property type="evidence" value="ECO:0007669"/>
    <property type="project" value="UniProtKB-KW"/>
</dbReference>
<proteinExistence type="predicted"/>
<keyword evidence="3" id="KW-1185">Reference proteome</keyword>
<dbReference type="SUPFAM" id="SSF53335">
    <property type="entry name" value="S-adenosyl-L-methionine-dependent methyltransferases"/>
    <property type="match status" value="1"/>
</dbReference>
<feature type="domain" description="Methyltransferase type 11" evidence="1">
    <location>
        <begin position="46"/>
        <end position="144"/>
    </location>
</feature>
<dbReference type="OrthoDB" id="1018at2157"/>
<dbReference type="AlphaFoldDB" id="A0A2U9IWN1"/>
<organism evidence="2 3">
    <name type="scientific">Metallosphaera hakonensis JCM 8857 = DSM 7519</name>
    <dbReference type="NCBI Taxonomy" id="1293036"/>
    <lineage>
        <taxon>Archaea</taxon>
        <taxon>Thermoproteota</taxon>
        <taxon>Thermoprotei</taxon>
        <taxon>Sulfolobales</taxon>
        <taxon>Sulfolobaceae</taxon>
        <taxon>Metallosphaera</taxon>
    </lineage>
</organism>
<dbReference type="STRING" id="1293036.GCA_001315825_02547"/>
<dbReference type="Pfam" id="PF08241">
    <property type="entry name" value="Methyltransf_11"/>
    <property type="match status" value="1"/>
</dbReference>
<dbReference type="InterPro" id="IPR013216">
    <property type="entry name" value="Methyltransf_11"/>
</dbReference>
<dbReference type="Proteomes" id="UP000247586">
    <property type="component" value="Chromosome"/>
</dbReference>
<protein>
    <submittedName>
        <fullName evidence="2">Methyltransferase domain-containing protein</fullName>
    </submittedName>
</protein>
<dbReference type="GO" id="GO:0008757">
    <property type="term" value="F:S-adenosylmethionine-dependent methyltransferase activity"/>
    <property type="evidence" value="ECO:0007669"/>
    <property type="project" value="InterPro"/>
</dbReference>
<reference evidence="2 3" key="1">
    <citation type="submission" date="2018-05" db="EMBL/GenBank/DDBJ databases">
        <title>Complete Genome Sequences of Extremely Thermoacidophilic, Metal-Mobilizing Type-Strain Members of the Archaeal Family Sulfolobaceae: Acidianus brierleyi DSM-1651T, Acidianus sulfidivorans DSM-18786T, Metallosphaera hakonensis DSM-7519T, and Metallosphaera prunae DSM-10039T.</title>
        <authorList>
            <person name="Counts J.A."/>
            <person name="Kelly R.M."/>
        </authorList>
    </citation>
    <scope>NUCLEOTIDE SEQUENCE [LARGE SCALE GENOMIC DNA]</scope>
    <source>
        <strain evidence="2 3">HO1-1</strain>
    </source>
</reference>
<dbReference type="InterPro" id="IPR029063">
    <property type="entry name" value="SAM-dependent_MTases_sf"/>
</dbReference>
<sequence>MSSLFESIKSWEFRPYRRMGVTIDEEMFYAKLLGKFASSLNPSRVLDVGCGNCLFTLVLKTSFPELEIASLDLWNDEMTVAEVKGYLKNVDSNLIQNLFPLPFRDDYFDLVYAPLYFYNVTRDRREELALELFRVVKPRSFLVIIDLEIVRNLRKSFLKAGFEERTYYANQGVFFSLMEKRG</sequence>
<dbReference type="EMBL" id="CP029287">
    <property type="protein sequence ID" value="AWS00459.1"/>
    <property type="molecule type" value="Genomic_DNA"/>
</dbReference>
<keyword evidence="2" id="KW-0489">Methyltransferase</keyword>
<evidence type="ECO:0000313" key="3">
    <source>
        <dbReference type="Proteomes" id="UP000247586"/>
    </source>
</evidence>
<dbReference type="Gene3D" id="3.40.50.150">
    <property type="entry name" value="Vaccinia Virus protein VP39"/>
    <property type="match status" value="1"/>
</dbReference>
<name>A0A2U9IWN1_9CREN</name>
<reference evidence="3" key="3">
    <citation type="submission" date="2020-03" db="EMBL/GenBank/DDBJ databases">
        <title>Sequencing and Assembly of Multiple Reported Metal-Biooxidizing Members of the Extremely Thermoacidophilic Archaeal Family Sulfolobaceae.</title>
        <authorList>
            <person name="Counts J.A."/>
            <person name="Kelly R.M."/>
        </authorList>
    </citation>
    <scope>NUCLEOTIDE SEQUENCE [LARGE SCALE GENOMIC DNA]</scope>
    <source>
        <strain evidence="3">HO1-1</strain>
    </source>
</reference>
<dbReference type="KEGG" id="mhk:DFR87_00330"/>
<reference evidence="3" key="2">
    <citation type="submission" date="2020-03" db="EMBL/GenBank/DDBJ databases">
        <title>Complete Genome Sequences of Extremely Thermoacidophilic, Metal-Mobilizing Type-Strain Members of the Archaeal Family Sulfolobaceae: Acidianus brierleyi DSM-1651T, Acidianus sulfidivorans DSM-18786T, Metallosphaera hakonensis DSM-7519T, and Metallosphaera prunae DSM-10039T.</title>
        <authorList>
            <person name="Counts J.A."/>
            <person name="Kelly R.M."/>
        </authorList>
    </citation>
    <scope>NUCLEOTIDE SEQUENCE [LARGE SCALE GENOMIC DNA]</scope>
    <source>
        <strain evidence="3">HO1-1</strain>
    </source>
</reference>